<sequence length="262" mass="29925">MAVRKMITVGKEQNSSVCLWITNSRELYVCKVPHLLYTSPQRLLERSCSALPHRSSVERQSNTKHTLTSFCRQQAHRPLLSFQPFLWPLNRPHGSWYLGELNSIPSVERDSDSANKCPELQHKHHCLLAIGKATQVHFIPQWWVCQGRGVILVFKGELETAKEAERGEREMEKGSEKEVMEHACKCSHMLDLEGPCIMAVRLWGSQHGVVFLQRERGRESGKRHFHLAAAGGQRYLNVSHSYTHRQKVAQAAHMADLMQEGT</sequence>
<gene>
    <name evidence="1" type="ORF">E1301_Tti003168</name>
</gene>
<comment type="caution">
    <text evidence="1">The sequence shown here is derived from an EMBL/GenBank/DDBJ whole genome shotgun (WGS) entry which is preliminary data.</text>
</comment>
<dbReference type="Proteomes" id="UP000324632">
    <property type="component" value="Chromosome 3"/>
</dbReference>
<organism evidence="1 2">
    <name type="scientific">Triplophysa tibetana</name>
    <dbReference type="NCBI Taxonomy" id="1572043"/>
    <lineage>
        <taxon>Eukaryota</taxon>
        <taxon>Metazoa</taxon>
        <taxon>Chordata</taxon>
        <taxon>Craniata</taxon>
        <taxon>Vertebrata</taxon>
        <taxon>Euteleostomi</taxon>
        <taxon>Actinopterygii</taxon>
        <taxon>Neopterygii</taxon>
        <taxon>Teleostei</taxon>
        <taxon>Ostariophysi</taxon>
        <taxon>Cypriniformes</taxon>
        <taxon>Nemacheilidae</taxon>
        <taxon>Triplophysa</taxon>
    </lineage>
</organism>
<evidence type="ECO:0000313" key="2">
    <source>
        <dbReference type="Proteomes" id="UP000324632"/>
    </source>
</evidence>
<keyword evidence="2" id="KW-1185">Reference proteome</keyword>
<accession>A0A5A9PSJ2</accession>
<dbReference type="EMBL" id="SOYY01000003">
    <property type="protein sequence ID" value="KAA0723717.1"/>
    <property type="molecule type" value="Genomic_DNA"/>
</dbReference>
<name>A0A5A9PSJ2_9TELE</name>
<proteinExistence type="predicted"/>
<dbReference type="AlphaFoldDB" id="A0A5A9PSJ2"/>
<reference evidence="1 2" key="1">
    <citation type="journal article" date="2019" name="Mol. Ecol. Resour.">
        <title>Chromosome-level genome assembly of Triplophysa tibetana, a fish adapted to the harsh high-altitude environment of the Tibetan Plateau.</title>
        <authorList>
            <person name="Yang X."/>
            <person name="Liu H."/>
            <person name="Ma Z."/>
            <person name="Zou Y."/>
            <person name="Zou M."/>
            <person name="Mao Y."/>
            <person name="Li X."/>
            <person name="Wang H."/>
            <person name="Chen T."/>
            <person name="Wang W."/>
            <person name="Yang R."/>
        </authorList>
    </citation>
    <scope>NUCLEOTIDE SEQUENCE [LARGE SCALE GENOMIC DNA]</scope>
    <source>
        <strain evidence="1">TTIB1903HZAU</strain>
        <tissue evidence="1">Muscle</tissue>
    </source>
</reference>
<protein>
    <submittedName>
        <fullName evidence="1">Nuclear factor 1 B-type</fullName>
    </submittedName>
</protein>
<evidence type="ECO:0000313" key="1">
    <source>
        <dbReference type="EMBL" id="KAA0723717.1"/>
    </source>
</evidence>